<keyword evidence="1" id="KW-1133">Transmembrane helix</keyword>
<reference evidence="2 3" key="1">
    <citation type="journal article" date="2016" name="Nat. Commun.">
        <title>Thousands of microbial genomes shed light on interconnected biogeochemical processes in an aquifer system.</title>
        <authorList>
            <person name="Anantharaman K."/>
            <person name="Brown C.T."/>
            <person name="Hug L.A."/>
            <person name="Sharon I."/>
            <person name="Castelle C.J."/>
            <person name="Probst A.J."/>
            <person name="Thomas B.C."/>
            <person name="Singh A."/>
            <person name="Wilkins M.J."/>
            <person name="Karaoz U."/>
            <person name="Brodie E.L."/>
            <person name="Williams K.H."/>
            <person name="Hubbard S.S."/>
            <person name="Banfield J.F."/>
        </authorList>
    </citation>
    <scope>NUCLEOTIDE SEQUENCE [LARGE SCALE GENOMIC DNA]</scope>
</reference>
<proteinExistence type="predicted"/>
<dbReference type="STRING" id="1802202.A2730_01575"/>
<protein>
    <submittedName>
        <fullName evidence="2">Uncharacterized protein</fullName>
    </submittedName>
</protein>
<dbReference type="AlphaFoldDB" id="A0A1G2HN84"/>
<gene>
    <name evidence="2" type="ORF">A2730_01575</name>
</gene>
<comment type="caution">
    <text evidence="2">The sequence shown here is derived from an EMBL/GenBank/DDBJ whole genome shotgun (WGS) entry which is preliminary data.</text>
</comment>
<accession>A0A1G2HN84</accession>
<keyword evidence="1" id="KW-0472">Membrane</keyword>
<evidence type="ECO:0000313" key="3">
    <source>
        <dbReference type="Proteomes" id="UP000176855"/>
    </source>
</evidence>
<dbReference type="Proteomes" id="UP000176855">
    <property type="component" value="Unassembled WGS sequence"/>
</dbReference>
<name>A0A1G2HN84_9BACT</name>
<sequence>MRKHKKGAMNLSIEVIIVIVLAMTLLGLGLNFIRTQIRSISDTATTVQEQTRQAILDDLRVGNKKLSFPTGRVTLAPNERKDLATGVQNLEDVPIEFTLKVSYRDATDQTFKILQPDSRLDDVDKTTGIFLWDNTVQKLGQGESRVIPLNYQAPSIKDTYLYKIEIERTGTNPNDPTSIYDAKTFFVTVG</sequence>
<feature type="transmembrane region" description="Helical" evidence="1">
    <location>
        <begin position="12"/>
        <end position="33"/>
    </location>
</feature>
<evidence type="ECO:0000256" key="1">
    <source>
        <dbReference type="SAM" id="Phobius"/>
    </source>
</evidence>
<organism evidence="2 3">
    <name type="scientific">Candidatus Staskawiczbacteria bacterium RIFCSPHIGHO2_01_FULL_39_25</name>
    <dbReference type="NCBI Taxonomy" id="1802202"/>
    <lineage>
        <taxon>Bacteria</taxon>
        <taxon>Candidatus Staskawicziibacteriota</taxon>
    </lineage>
</organism>
<dbReference type="EMBL" id="MHOO01000010">
    <property type="protein sequence ID" value="OGZ63992.1"/>
    <property type="molecule type" value="Genomic_DNA"/>
</dbReference>
<evidence type="ECO:0000313" key="2">
    <source>
        <dbReference type="EMBL" id="OGZ63992.1"/>
    </source>
</evidence>
<keyword evidence="1" id="KW-0812">Transmembrane</keyword>